<evidence type="ECO:0000313" key="3">
    <source>
        <dbReference type="Proteomes" id="UP001176059"/>
    </source>
</evidence>
<dbReference type="Proteomes" id="UP001176059">
    <property type="component" value="Unassembled WGS sequence"/>
</dbReference>
<organism evidence="2 3">
    <name type="scientific">Lentinula guzmanii</name>
    <dbReference type="NCBI Taxonomy" id="2804957"/>
    <lineage>
        <taxon>Eukaryota</taxon>
        <taxon>Fungi</taxon>
        <taxon>Dikarya</taxon>
        <taxon>Basidiomycota</taxon>
        <taxon>Agaricomycotina</taxon>
        <taxon>Agaricomycetes</taxon>
        <taxon>Agaricomycetidae</taxon>
        <taxon>Agaricales</taxon>
        <taxon>Marasmiineae</taxon>
        <taxon>Omphalotaceae</taxon>
        <taxon>Lentinula</taxon>
    </lineage>
</organism>
<evidence type="ECO:0008006" key="4">
    <source>
        <dbReference type="Google" id="ProtNLM"/>
    </source>
</evidence>
<dbReference type="AlphaFoldDB" id="A0AA38J1U6"/>
<protein>
    <recommendedName>
        <fullName evidence="4">Reverse transcriptase domain-containing protein</fullName>
    </recommendedName>
</protein>
<reference evidence="2" key="2">
    <citation type="journal article" date="2023" name="Proc. Natl. Acad. Sci. U.S.A.">
        <title>A global phylogenomic analysis of the shiitake genus Lentinula.</title>
        <authorList>
            <person name="Sierra-Patev S."/>
            <person name="Min B."/>
            <person name="Naranjo-Ortiz M."/>
            <person name="Looney B."/>
            <person name="Konkel Z."/>
            <person name="Slot J.C."/>
            <person name="Sakamoto Y."/>
            <person name="Steenwyk J.L."/>
            <person name="Rokas A."/>
            <person name="Carro J."/>
            <person name="Camarero S."/>
            <person name="Ferreira P."/>
            <person name="Molpeceres G."/>
            <person name="Ruiz-Duenas F.J."/>
            <person name="Serrano A."/>
            <person name="Henrissat B."/>
            <person name="Drula E."/>
            <person name="Hughes K.W."/>
            <person name="Mata J.L."/>
            <person name="Ishikawa N.K."/>
            <person name="Vargas-Isla R."/>
            <person name="Ushijima S."/>
            <person name="Smith C.A."/>
            <person name="Donoghue J."/>
            <person name="Ahrendt S."/>
            <person name="Andreopoulos W."/>
            <person name="He G."/>
            <person name="LaButti K."/>
            <person name="Lipzen A."/>
            <person name="Ng V."/>
            <person name="Riley R."/>
            <person name="Sandor L."/>
            <person name="Barry K."/>
            <person name="Martinez A.T."/>
            <person name="Xiao Y."/>
            <person name="Gibbons J.G."/>
            <person name="Terashima K."/>
            <person name="Grigoriev I.V."/>
            <person name="Hibbett D."/>
        </authorList>
    </citation>
    <scope>NUCLEOTIDE SEQUENCE</scope>
    <source>
        <strain evidence="2">ET3784</strain>
    </source>
</reference>
<name>A0AA38J1U6_9AGAR</name>
<gene>
    <name evidence="2" type="ORF">DFJ43DRAFT_1008924</name>
</gene>
<feature type="compositionally biased region" description="Acidic residues" evidence="1">
    <location>
        <begin position="121"/>
        <end position="137"/>
    </location>
</feature>
<dbReference type="EMBL" id="JANVFO010000120">
    <property type="protein sequence ID" value="KAJ3711433.1"/>
    <property type="molecule type" value="Genomic_DNA"/>
</dbReference>
<feature type="region of interest" description="Disordered" evidence="1">
    <location>
        <begin position="116"/>
        <end position="137"/>
    </location>
</feature>
<proteinExistence type="predicted"/>
<sequence>MEKIDQKKQKDTLRYEKLHVHTIKNFDFKPGELVLVRNSQVENSLSAKMLPRWMGPCIVIRRTEGGAYVIAEMDGAVFQNKISPFRVRPYNARHRVRLPQSLPALTGISMESLDKIANGPEPEEKEPVEIDTENSADENLEIEYENDNSITETMIRGEELYNPDSDLDT</sequence>
<accession>A0AA38J1U6</accession>
<keyword evidence="3" id="KW-1185">Reference proteome</keyword>
<evidence type="ECO:0000256" key="1">
    <source>
        <dbReference type="SAM" id="MobiDB-lite"/>
    </source>
</evidence>
<comment type="caution">
    <text evidence="2">The sequence shown here is derived from an EMBL/GenBank/DDBJ whole genome shotgun (WGS) entry which is preliminary data.</text>
</comment>
<evidence type="ECO:0000313" key="2">
    <source>
        <dbReference type="EMBL" id="KAJ3711433.1"/>
    </source>
</evidence>
<reference evidence="2" key="1">
    <citation type="submission" date="2022-08" db="EMBL/GenBank/DDBJ databases">
        <authorList>
            <consortium name="DOE Joint Genome Institute"/>
            <person name="Min B."/>
            <person name="Sierra-Patev S."/>
            <person name="Naranjo-Ortiz M."/>
            <person name="Looney B."/>
            <person name="Konkel Z."/>
            <person name="Slot J.C."/>
            <person name="Sakamoto Y."/>
            <person name="Steenwyk J.L."/>
            <person name="Rokas A."/>
            <person name="Carro J."/>
            <person name="Camarero S."/>
            <person name="Ferreira P."/>
            <person name="Molpeceres G."/>
            <person name="Ruiz-duenas F.J."/>
            <person name="Serrano A."/>
            <person name="Henrissat B."/>
            <person name="Drula E."/>
            <person name="Hughes K.W."/>
            <person name="Mata J.L."/>
            <person name="Ishikawa N.K."/>
            <person name="Vargas-Isla R."/>
            <person name="Ushijima S."/>
            <person name="Smith C.A."/>
            <person name="Ahrendt S."/>
            <person name="Andreopoulos W."/>
            <person name="He G."/>
            <person name="LaButti K."/>
            <person name="Lipzen A."/>
            <person name="Ng V."/>
            <person name="Riley R."/>
            <person name="Sandor L."/>
            <person name="Barry K."/>
            <person name="Martinez A.T."/>
            <person name="Xiao Y."/>
            <person name="Gibbons J.G."/>
            <person name="Terashima K."/>
            <person name="Hibbett D.S."/>
            <person name="Grigoriev I.V."/>
        </authorList>
    </citation>
    <scope>NUCLEOTIDE SEQUENCE</scope>
    <source>
        <strain evidence="2">ET3784</strain>
    </source>
</reference>